<organism evidence="2 3">
    <name type="scientific">Paramuricea clavata</name>
    <name type="common">Red gorgonian</name>
    <name type="synonym">Violescent sea-whip</name>
    <dbReference type="NCBI Taxonomy" id="317549"/>
    <lineage>
        <taxon>Eukaryota</taxon>
        <taxon>Metazoa</taxon>
        <taxon>Cnidaria</taxon>
        <taxon>Anthozoa</taxon>
        <taxon>Octocorallia</taxon>
        <taxon>Malacalcyonacea</taxon>
        <taxon>Plexauridae</taxon>
        <taxon>Paramuricea</taxon>
    </lineage>
</organism>
<evidence type="ECO:0000313" key="2">
    <source>
        <dbReference type="EMBL" id="CAB4032491.1"/>
    </source>
</evidence>
<keyword evidence="3" id="KW-1185">Reference proteome</keyword>
<accession>A0A6S7JNK5</accession>
<name>A0A6S7JNK5_PARCT</name>
<proteinExistence type="predicted"/>
<protein>
    <submittedName>
        <fullName evidence="2">Uncharacterized protein</fullName>
    </submittedName>
</protein>
<dbReference type="AlphaFoldDB" id="A0A6S7JNK5"/>
<feature type="region of interest" description="Disordered" evidence="1">
    <location>
        <begin position="1"/>
        <end position="83"/>
    </location>
</feature>
<dbReference type="EMBL" id="CACRXK020018444">
    <property type="protein sequence ID" value="CAB4032491.1"/>
    <property type="molecule type" value="Genomic_DNA"/>
</dbReference>
<feature type="compositionally biased region" description="Polar residues" evidence="1">
    <location>
        <begin position="10"/>
        <end position="34"/>
    </location>
</feature>
<feature type="non-terminal residue" evidence="2">
    <location>
        <position position="109"/>
    </location>
</feature>
<evidence type="ECO:0000313" key="3">
    <source>
        <dbReference type="Proteomes" id="UP001152795"/>
    </source>
</evidence>
<evidence type="ECO:0000256" key="1">
    <source>
        <dbReference type="SAM" id="MobiDB-lite"/>
    </source>
</evidence>
<reference evidence="2" key="1">
    <citation type="submission" date="2020-04" db="EMBL/GenBank/DDBJ databases">
        <authorList>
            <person name="Alioto T."/>
            <person name="Alioto T."/>
            <person name="Gomez Garrido J."/>
        </authorList>
    </citation>
    <scope>NUCLEOTIDE SEQUENCE</scope>
    <source>
        <strain evidence="2">A484AB</strain>
    </source>
</reference>
<dbReference type="Proteomes" id="UP001152795">
    <property type="component" value="Unassembled WGS sequence"/>
</dbReference>
<gene>
    <name evidence="2" type="ORF">PACLA_8A017954</name>
</gene>
<sequence length="109" mass="12512">MQRFRRRPISCSSNAQKHAVATSRNESRTASIESTYKDPPTDASQTDETADKQTNSTTYPKAKEVQRKYYDRSRKNLNPLKNGDIVRMQPVKLGEKKWKKGRVVQKVGL</sequence>
<feature type="compositionally biased region" description="Basic and acidic residues" evidence="1">
    <location>
        <begin position="61"/>
        <end position="74"/>
    </location>
</feature>
<comment type="caution">
    <text evidence="2">The sequence shown here is derived from an EMBL/GenBank/DDBJ whole genome shotgun (WGS) entry which is preliminary data.</text>
</comment>
<feature type="compositionally biased region" description="Polar residues" evidence="1">
    <location>
        <begin position="42"/>
        <end position="59"/>
    </location>
</feature>